<accession>A0A4R5KIA2</accession>
<dbReference type="EMBL" id="SMRT01000013">
    <property type="protein sequence ID" value="TDF94488.1"/>
    <property type="molecule type" value="Genomic_DNA"/>
</dbReference>
<feature type="domain" description="Stress-response A/B barrel" evidence="2">
    <location>
        <begin position="4"/>
        <end position="97"/>
    </location>
</feature>
<dbReference type="SMART" id="SM00886">
    <property type="entry name" value="Dabb"/>
    <property type="match status" value="1"/>
</dbReference>
<evidence type="ECO:0000313" key="3">
    <source>
        <dbReference type="EMBL" id="TDF94488.1"/>
    </source>
</evidence>
<name>A0A4R5KIA2_9BACL</name>
<dbReference type="PROSITE" id="PS51502">
    <property type="entry name" value="S_R_A_B_BARREL"/>
    <property type="match status" value="1"/>
</dbReference>
<dbReference type="PANTHER" id="PTHR33178:SF10">
    <property type="entry name" value="STRESS-RESPONSE A_B BARREL DOMAIN-CONTAINING PROTEIN"/>
    <property type="match status" value="1"/>
</dbReference>
<evidence type="ECO:0000256" key="1">
    <source>
        <dbReference type="ARBA" id="ARBA00011738"/>
    </source>
</evidence>
<dbReference type="RefSeq" id="WP_133232917.1">
    <property type="nucleotide sequence ID" value="NZ_SMRT01000013.1"/>
</dbReference>
<evidence type="ECO:0000313" key="4">
    <source>
        <dbReference type="Proteomes" id="UP000295636"/>
    </source>
</evidence>
<dbReference type="InterPro" id="IPR044662">
    <property type="entry name" value="HS1/DABB1-like"/>
</dbReference>
<dbReference type="OrthoDB" id="9808130at2"/>
<reference evidence="3 4" key="1">
    <citation type="submission" date="2019-03" db="EMBL/GenBank/DDBJ databases">
        <title>This is whole genome sequence of Paenibacillus sp MS74 strain.</title>
        <authorList>
            <person name="Trinh H.N."/>
        </authorList>
    </citation>
    <scope>NUCLEOTIDE SEQUENCE [LARGE SCALE GENOMIC DNA]</scope>
    <source>
        <strain evidence="3 4">MS74</strain>
    </source>
</reference>
<dbReference type="Proteomes" id="UP000295636">
    <property type="component" value="Unassembled WGS sequence"/>
</dbReference>
<dbReference type="InterPro" id="IPR013097">
    <property type="entry name" value="Dabb"/>
</dbReference>
<gene>
    <name evidence="3" type="ORF">E1757_24095</name>
</gene>
<evidence type="ECO:0000259" key="2">
    <source>
        <dbReference type="PROSITE" id="PS51502"/>
    </source>
</evidence>
<sequence>MTMVEHLVLFKLHEGTSEADKQKVVDTLQGLKEIPGIAEFSVGLNHSREGKSKGFEVGMRIGFKDQASLDAYLPSERHKSLIGQVNKHFADVIVLDYTW</sequence>
<dbReference type="Gene3D" id="3.30.70.100">
    <property type="match status" value="1"/>
</dbReference>
<dbReference type="SUPFAM" id="SSF54909">
    <property type="entry name" value="Dimeric alpha+beta barrel"/>
    <property type="match status" value="1"/>
</dbReference>
<dbReference type="PANTHER" id="PTHR33178">
    <property type="match status" value="1"/>
</dbReference>
<dbReference type="Pfam" id="PF07876">
    <property type="entry name" value="Dabb"/>
    <property type="match status" value="1"/>
</dbReference>
<organism evidence="3 4">
    <name type="scientific">Paenibacillus piri</name>
    <dbReference type="NCBI Taxonomy" id="2547395"/>
    <lineage>
        <taxon>Bacteria</taxon>
        <taxon>Bacillati</taxon>
        <taxon>Bacillota</taxon>
        <taxon>Bacilli</taxon>
        <taxon>Bacillales</taxon>
        <taxon>Paenibacillaceae</taxon>
        <taxon>Paenibacillus</taxon>
    </lineage>
</organism>
<proteinExistence type="predicted"/>
<dbReference type="AlphaFoldDB" id="A0A4R5KIA2"/>
<comment type="caution">
    <text evidence="3">The sequence shown here is derived from an EMBL/GenBank/DDBJ whole genome shotgun (WGS) entry which is preliminary data.</text>
</comment>
<comment type="subunit">
    <text evidence="1">Homodimer.</text>
</comment>
<protein>
    <submittedName>
        <fullName evidence="3">Dabb family protein</fullName>
    </submittedName>
</protein>
<dbReference type="InterPro" id="IPR011008">
    <property type="entry name" value="Dimeric_a/b-barrel"/>
</dbReference>
<keyword evidence="4" id="KW-1185">Reference proteome</keyword>